<feature type="non-terminal residue" evidence="14">
    <location>
        <position position="125"/>
    </location>
</feature>
<dbReference type="Proteomes" id="UP000603627">
    <property type="component" value="Unassembled WGS sequence"/>
</dbReference>
<gene>
    <name evidence="14" type="primary">Zfp3</name>
    <name evidence="14" type="ORF">CALORN_R15803</name>
</gene>
<evidence type="ECO:0000256" key="3">
    <source>
        <dbReference type="ARBA" id="ARBA00022723"/>
    </source>
</evidence>
<comment type="subcellular location">
    <subcellularLocation>
        <location evidence="1">Nucleus</location>
    </subcellularLocation>
</comment>
<keyword evidence="9" id="KW-0804">Transcription</keyword>
<keyword evidence="7" id="KW-0805">Transcription regulation</keyword>
<protein>
    <submittedName>
        <fullName evidence="14">ZFP3 protein</fullName>
    </submittedName>
</protein>
<name>A0A852AJG0_CALOR</name>
<keyword evidence="5 11" id="KW-0863">Zinc-finger</keyword>
<feature type="region of interest" description="Disordered" evidence="12">
    <location>
        <begin position="1"/>
        <end position="36"/>
    </location>
</feature>
<dbReference type="PROSITE" id="PS00028">
    <property type="entry name" value="ZINC_FINGER_C2H2_1"/>
    <property type="match status" value="2"/>
</dbReference>
<dbReference type="GO" id="GO:0005634">
    <property type="term" value="C:nucleus"/>
    <property type="evidence" value="ECO:0007669"/>
    <property type="project" value="UniProtKB-SubCell"/>
</dbReference>
<feature type="compositionally biased region" description="Basic and acidic residues" evidence="12">
    <location>
        <begin position="21"/>
        <end position="31"/>
    </location>
</feature>
<dbReference type="Pfam" id="PF00096">
    <property type="entry name" value="zf-C2H2"/>
    <property type="match status" value="2"/>
</dbReference>
<evidence type="ECO:0000256" key="2">
    <source>
        <dbReference type="ARBA" id="ARBA00006991"/>
    </source>
</evidence>
<evidence type="ECO:0000259" key="13">
    <source>
        <dbReference type="PROSITE" id="PS50157"/>
    </source>
</evidence>
<evidence type="ECO:0000256" key="7">
    <source>
        <dbReference type="ARBA" id="ARBA00023015"/>
    </source>
</evidence>
<feature type="domain" description="C2H2-type" evidence="13">
    <location>
        <begin position="87"/>
        <end position="114"/>
    </location>
</feature>
<feature type="compositionally biased region" description="Basic and acidic residues" evidence="12">
    <location>
        <begin position="52"/>
        <end position="63"/>
    </location>
</feature>
<dbReference type="GO" id="GO:0000978">
    <property type="term" value="F:RNA polymerase II cis-regulatory region sequence-specific DNA binding"/>
    <property type="evidence" value="ECO:0007669"/>
    <property type="project" value="TreeGrafter"/>
</dbReference>
<dbReference type="InterPro" id="IPR036236">
    <property type="entry name" value="Znf_C2H2_sf"/>
</dbReference>
<evidence type="ECO:0000256" key="12">
    <source>
        <dbReference type="SAM" id="MobiDB-lite"/>
    </source>
</evidence>
<dbReference type="PANTHER" id="PTHR23235:SF142">
    <property type="entry name" value="ZINC FINGER PROTEIN 384"/>
    <property type="match status" value="1"/>
</dbReference>
<comment type="similarity">
    <text evidence="2">Belongs to the krueppel C2H2-type zinc-finger protein family.</text>
</comment>
<proteinExistence type="inferred from homology"/>
<feature type="domain" description="C2H2-type" evidence="13">
    <location>
        <begin position="27"/>
        <end position="54"/>
    </location>
</feature>
<dbReference type="Gene3D" id="3.30.160.60">
    <property type="entry name" value="Classic Zinc Finger"/>
    <property type="match status" value="2"/>
</dbReference>
<dbReference type="GO" id="GO:0008270">
    <property type="term" value="F:zinc ion binding"/>
    <property type="evidence" value="ECO:0007669"/>
    <property type="project" value="UniProtKB-KW"/>
</dbReference>
<dbReference type="SUPFAM" id="SSF57667">
    <property type="entry name" value="beta-beta-alpha zinc fingers"/>
    <property type="match status" value="2"/>
</dbReference>
<keyword evidence="15" id="KW-1185">Reference proteome</keyword>
<dbReference type="FunFam" id="3.30.160.60:FF:000188">
    <property type="entry name" value="Zinc finger protein 787"/>
    <property type="match status" value="1"/>
</dbReference>
<dbReference type="EMBL" id="WBNL01003830">
    <property type="protein sequence ID" value="NXE71639.1"/>
    <property type="molecule type" value="Genomic_DNA"/>
</dbReference>
<dbReference type="PROSITE" id="PS50157">
    <property type="entry name" value="ZINC_FINGER_C2H2_2"/>
    <property type="match status" value="2"/>
</dbReference>
<dbReference type="InterPro" id="IPR013087">
    <property type="entry name" value="Znf_C2H2_type"/>
</dbReference>
<dbReference type="SMART" id="SM00355">
    <property type="entry name" value="ZnF_C2H2"/>
    <property type="match status" value="2"/>
</dbReference>
<evidence type="ECO:0000256" key="5">
    <source>
        <dbReference type="ARBA" id="ARBA00022771"/>
    </source>
</evidence>
<organism evidence="14 15">
    <name type="scientific">Calcarius ornatus</name>
    <name type="common">Chestnut-collared longspur</name>
    <dbReference type="NCBI Taxonomy" id="198940"/>
    <lineage>
        <taxon>Eukaryota</taxon>
        <taxon>Metazoa</taxon>
        <taxon>Chordata</taxon>
        <taxon>Craniata</taxon>
        <taxon>Vertebrata</taxon>
        <taxon>Euteleostomi</taxon>
        <taxon>Archelosauria</taxon>
        <taxon>Archosauria</taxon>
        <taxon>Dinosauria</taxon>
        <taxon>Saurischia</taxon>
        <taxon>Theropoda</taxon>
        <taxon>Coelurosauria</taxon>
        <taxon>Aves</taxon>
        <taxon>Neognathae</taxon>
        <taxon>Neoaves</taxon>
        <taxon>Telluraves</taxon>
        <taxon>Australaves</taxon>
        <taxon>Passeriformes</taxon>
        <taxon>Passeroidea</taxon>
        <taxon>Fringillidae</taxon>
        <taxon>Emberizinae</taxon>
        <taxon>Emberizini</taxon>
        <taxon>Calcarius</taxon>
    </lineage>
</organism>
<dbReference type="PANTHER" id="PTHR23235">
    <property type="entry name" value="KRUEPPEL-LIKE TRANSCRIPTION FACTOR"/>
    <property type="match status" value="1"/>
</dbReference>
<evidence type="ECO:0000313" key="14">
    <source>
        <dbReference type="EMBL" id="NXE71639.1"/>
    </source>
</evidence>
<keyword evidence="3" id="KW-0479">Metal-binding</keyword>
<keyword evidence="4" id="KW-0677">Repeat</keyword>
<reference evidence="14" key="1">
    <citation type="submission" date="2019-09" db="EMBL/GenBank/DDBJ databases">
        <title>Bird 10,000 Genomes (B10K) Project - Family phase.</title>
        <authorList>
            <person name="Zhang G."/>
        </authorList>
    </citation>
    <scope>NUCLEOTIDE SEQUENCE</scope>
    <source>
        <strain evidence="14">B10K-DU-015-28</strain>
        <tissue evidence="14">Muscle</tissue>
    </source>
</reference>
<comment type="caution">
    <text evidence="14">The sequence shown here is derived from an EMBL/GenBank/DDBJ whole genome shotgun (WGS) entry which is preliminary data.</text>
</comment>
<feature type="non-terminal residue" evidence="14">
    <location>
        <position position="1"/>
    </location>
</feature>
<evidence type="ECO:0000313" key="15">
    <source>
        <dbReference type="Proteomes" id="UP000603627"/>
    </source>
</evidence>
<dbReference type="GO" id="GO:0000981">
    <property type="term" value="F:DNA-binding transcription factor activity, RNA polymerase II-specific"/>
    <property type="evidence" value="ECO:0007669"/>
    <property type="project" value="TreeGrafter"/>
</dbReference>
<keyword evidence="6" id="KW-0862">Zinc</keyword>
<keyword evidence="10" id="KW-0539">Nucleus</keyword>
<evidence type="ECO:0000256" key="4">
    <source>
        <dbReference type="ARBA" id="ARBA00022737"/>
    </source>
</evidence>
<keyword evidence="8" id="KW-0238">DNA-binding</keyword>
<feature type="region of interest" description="Disordered" evidence="12">
    <location>
        <begin position="52"/>
        <end position="72"/>
    </location>
</feature>
<dbReference type="AlphaFoldDB" id="A0A852AJG0"/>
<evidence type="ECO:0000256" key="6">
    <source>
        <dbReference type="ARBA" id="ARBA00022833"/>
    </source>
</evidence>
<dbReference type="FunFam" id="3.30.160.60:FF:000069">
    <property type="entry name" value="Zinc finger protein 572"/>
    <property type="match status" value="1"/>
</dbReference>
<evidence type="ECO:0000256" key="1">
    <source>
        <dbReference type="ARBA" id="ARBA00004123"/>
    </source>
</evidence>
<evidence type="ECO:0000256" key="8">
    <source>
        <dbReference type="ARBA" id="ARBA00023125"/>
    </source>
</evidence>
<accession>A0A852AJG0</accession>
<evidence type="ECO:0000256" key="9">
    <source>
        <dbReference type="ARBA" id="ARBA00023163"/>
    </source>
</evidence>
<evidence type="ECO:0000256" key="10">
    <source>
        <dbReference type="ARBA" id="ARBA00023242"/>
    </source>
</evidence>
<evidence type="ECO:0000256" key="11">
    <source>
        <dbReference type="PROSITE-ProRule" id="PRU00042"/>
    </source>
</evidence>
<sequence length="125" mass="13464">ASPGHGGAPSSELGLHGQRQGGEEKPHKCSECGKSFSRSSELAEHLKIHTWEQLGSEREKPALGREGGQNLELGLREQLQGGEEKPHKCSECGKSFKVSSHLVAHLRNHTGQHLGSEGETPSLDQ</sequence>